<feature type="chain" id="PRO_5006057811" evidence="1">
    <location>
        <begin position="21"/>
        <end position="98"/>
    </location>
</feature>
<reference evidence="2" key="1">
    <citation type="journal article" date="2015" name="Proc. Natl. Acad. Sci. U.S.A.">
        <title>Bacterial clade with the ribosomal RNA operon on a small plasmid rather than the chromosome.</title>
        <authorList>
            <person name="Anda M."/>
            <person name="Ohtsubo Y."/>
            <person name="Okubo T."/>
            <person name="Sugawara M."/>
            <person name="Nagata Y."/>
            <person name="Tsuda M."/>
            <person name="Minamisawa K."/>
            <person name="Mitsui H."/>
        </authorList>
    </citation>
    <scope>NUCLEOTIDE SEQUENCE</scope>
    <source>
        <strain evidence="2">DSM 21988</strain>
    </source>
</reference>
<proteinExistence type="predicted"/>
<sequence>MKPWILVGALAALAAAPALAQDATAPQASPPTCAEALPQINQLVGQAESSGLETAQAKTHVGEAEAAQARSDENGCIQALVLAQNTILDQVRDQQPPS</sequence>
<accession>A0A0P0YWG9</accession>
<keyword evidence="1" id="KW-0732">Signal</keyword>
<evidence type="ECO:0000256" key="1">
    <source>
        <dbReference type="SAM" id="SignalP"/>
    </source>
</evidence>
<name>A0A0P0YWG9_9HYPH</name>
<feature type="signal peptide" evidence="1">
    <location>
        <begin position="1"/>
        <end position="20"/>
    </location>
</feature>
<dbReference type="RefSeq" id="WP_143190093.1">
    <property type="nucleotide sequence ID" value="NZ_BBWQ01000001.1"/>
</dbReference>
<dbReference type="AlphaFoldDB" id="A0A0P0YWG9"/>
<organism evidence="2">
    <name type="scientific">Aureimonas altamirensis</name>
    <dbReference type="NCBI Taxonomy" id="370622"/>
    <lineage>
        <taxon>Bacteria</taxon>
        <taxon>Pseudomonadati</taxon>
        <taxon>Pseudomonadota</taxon>
        <taxon>Alphaproteobacteria</taxon>
        <taxon>Hyphomicrobiales</taxon>
        <taxon>Aurantimonadaceae</taxon>
        <taxon>Aureimonas</taxon>
    </lineage>
</organism>
<protein>
    <submittedName>
        <fullName evidence="2">Putative polyketide synthase</fullName>
    </submittedName>
</protein>
<evidence type="ECO:0000313" key="2">
    <source>
        <dbReference type="EMBL" id="BAT25743.1"/>
    </source>
</evidence>
<dbReference type="EMBL" id="LC066370">
    <property type="protein sequence ID" value="BAT25743.1"/>
    <property type="molecule type" value="Genomic_DNA"/>
</dbReference>